<dbReference type="EMBL" id="CAADRM010000154">
    <property type="protein sequence ID" value="VFU18586.1"/>
    <property type="molecule type" value="Genomic_DNA"/>
</dbReference>
<dbReference type="InterPro" id="IPR011611">
    <property type="entry name" value="PfkB_dom"/>
</dbReference>
<dbReference type="GO" id="GO:0033786">
    <property type="term" value="F:heptose-1-phosphate adenylyltransferase activity"/>
    <property type="evidence" value="ECO:0007669"/>
    <property type="project" value="TreeGrafter"/>
</dbReference>
<dbReference type="Gene3D" id="3.40.1190.20">
    <property type="match status" value="1"/>
</dbReference>
<dbReference type="Pfam" id="PF00294">
    <property type="entry name" value="PfkB"/>
    <property type="match status" value="1"/>
</dbReference>
<dbReference type="AlphaFoldDB" id="A0A485M4Z2"/>
<dbReference type="FunFam" id="3.40.1190.20:FF:000002">
    <property type="entry name" value="Bifunctional protein HldE"/>
    <property type="match status" value="1"/>
</dbReference>
<keyword evidence="1" id="KW-0808">Transferase</keyword>
<evidence type="ECO:0000313" key="4">
    <source>
        <dbReference type="EMBL" id="VFU18586.1"/>
    </source>
</evidence>
<protein>
    <submittedName>
        <fullName evidence="4">Bifunctional protein HldE</fullName>
    </submittedName>
</protein>
<sequence length="338" mass="36606">MLKIDQDKLASIFDAMGTKTIMVIGDLMLDHYIWGKVERISPEAPVPVVEVHEEKYKLGGAGNVANNLLSLGASVIMSGVKGMDAHGDILIDILNQSGIPTSKILSDPGKGTIVKTRVIAHTQQVVRLDRENRSTIPDHIRDEMIREVRDCIQAVDAIIISDYAKGVVSRELIREVVNLTRGNGVIVCVDPKERNFPFYKNIDVITPNIKELSFGAGIKIESDQDIIEAARRIKSALACDTVLVTRGEHGMSLFEKDNEAVDIPTTARAVYDVTGAGDTVIACFTLALVSGASPREAAIIANTAAGLVVAEVGAASVPWEKLYRICREEIGGRTSYSL</sequence>
<evidence type="ECO:0000256" key="1">
    <source>
        <dbReference type="ARBA" id="ARBA00022679"/>
    </source>
</evidence>
<dbReference type="PANTHER" id="PTHR46969:SF1">
    <property type="entry name" value="BIFUNCTIONAL PROTEIN HLDE"/>
    <property type="match status" value="1"/>
</dbReference>
<dbReference type="GO" id="GO:0016773">
    <property type="term" value="F:phosphotransferase activity, alcohol group as acceptor"/>
    <property type="evidence" value="ECO:0007669"/>
    <property type="project" value="InterPro"/>
</dbReference>
<dbReference type="NCBIfam" id="TIGR02198">
    <property type="entry name" value="rfaE_dom_I"/>
    <property type="match status" value="1"/>
</dbReference>
<keyword evidence="2" id="KW-0418">Kinase</keyword>
<dbReference type="CDD" id="cd01172">
    <property type="entry name" value="RfaE_like"/>
    <property type="match status" value="1"/>
</dbReference>
<dbReference type="SUPFAM" id="SSF53613">
    <property type="entry name" value="Ribokinase-like"/>
    <property type="match status" value="1"/>
</dbReference>
<organism evidence="4">
    <name type="scientific">anaerobic digester metagenome</name>
    <dbReference type="NCBI Taxonomy" id="1263854"/>
    <lineage>
        <taxon>unclassified sequences</taxon>
        <taxon>metagenomes</taxon>
        <taxon>ecological metagenomes</taxon>
    </lineage>
</organism>
<name>A0A485M4Z2_9ZZZZ</name>
<dbReference type="PANTHER" id="PTHR46969">
    <property type="entry name" value="BIFUNCTIONAL PROTEIN HLDE"/>
    <property type="match status" value="1"/>
</dbReference>
<proteinExistence type="predicted"/>
<evidence type="ECO:0000256" key="2">
    <source>
        <dbReference type="ARBA" id="ARBA00022777"/>
    </source>
</evidence>
<dbReference type="GO" id="GO:0033785">
    <property type="term" value="F:heptose 7-phosphate kinase activity"/>
    <property type="evidence" value="ECO:0007669"/>
    <property type="project" value="TreeGrafter"/>
</dbReference>
<dbReference type="InterPro" id="IPR029056">
    <property type="entry name" value="Ribokinase-like"/>
</dbReference>
<reference evidence="4" key="1">
    <citation type="submission" date="2019-03" db="EMBL/GenBank/DDBJ databases">
        <authorList>
            <person name="Hao L."/>
        </authorList>
    </citation>
    <scope>NUCLEOTIDE SEQUENCE</scope>
</reference>
<dbReference type="PROSITE" id="PS00583">
    <property type="entry name" value="PFKB_KINASES_1"/>
    <property type="match status" value="1"/>
</dbReference>
<gene>
    <name evidence="4" type="primary">hldE</name>
    <name evidence="4" type="ORF">SCFA_860007</name>
</gene>
<evidence type="ECO:0000259" key="3">
    <source>
        <dbReference type="Pfam" id="PF00294"/>
    </source>
</evidence>
<dbReference type="GO" id="GO:0005829">
    <property type="term" value="C:cytosol"/>
    <property type="evidence" value="ECO:0007669"/>
    <property type="project" value="TreeGrafter"/>
</dbReference>
<dbReference type="InterPro" id="IPR011913">
    <property type="entry name" value="RfaE_dom_I"/>
</dbReference>
<dbReference type="InterPro" id="IPR002173">
    <property type="entry name" value="Carboh/pur_kinase_PfkB_CS"/>
</dbReference>
<feature type="domain" description="Carbohydrate kinase PfkB" evidence="3">
    <location>
        <begin position="20"/>
        <end position="316"/>
    </location>
</feature>
<accession>A0A485M4Z2</accession>